<dbReference type="EMBL" id="KN846972">
    <property type="protein sequence ID" value="KIW80714.1"/>
    <property type="molecule type" value="Genomic_DNA"/>
</dbReference>
<evidence type="ECO:0000256" key="2">
    <source>
        <dbReference type="ARBA" id="ARBA00023002"/>
    </source>
</evidence>
<dbReference type="PRINTS" id="PR00081">
    <property type="entry name" value="GDHRDH"/>
</dbReference>
<dbReference type="InterPro" id="IPR002347">
    <property type="entry name" value="SDR_fam"/>
</dbReference>
<comment type="similarity">
    <text evidence="1">Belongs to the short-chain dehydrogenases/reductases (SDR) family.</text>
</comment>
<organism evidence="3 4">
    <name type="scientific">Fonsecaea pedrosoi CBS 271.37</name>
    <dbReference type="NCBI Taxonomy" id="1442368"/>
    <lineage>
        <taxon>Eukaryota</taxon>
        <taxon>Fungi</taxon>
        <taxon>Dikarya</taxon>
        <taxon>Ascomycota</taxon>
        <taxon>Pezizomycotina</taxon>
        <taxon>Eurotiomycetes</taxon>
        <taxon>Chaetothyriomycetidae</taxon>
        <taxon>Chaetothyriales</taxon>
        <taxon>Herpotrichiellaceae</taxon>
        <taxon>Fonsecaea</taxon>
    </lineage>
</organism>
<keyword evidence="2" id="KW-0560">Oxidoreductase</keyword>
<keyword evidence="4" id="KW-1185">Reference proteome</keyword>
<evidence type="ECO:0000313" key="4">
    <source>
        <dbReference type="Proteomes" id="UP000053029"/>
    </source>
</evidence>
<accession>A0A0D2H7S0</accession>
<dbReference type="AlphaFoldDB" id="A0A0D2H7S0"/>
<reference evidence="3 4" key="1">
    <citation type="submission" date="2015-01" db="EMBL/GenBank/DDBJ databases">
        <title>The Genome Sequence of Fonsecaea pedrosoi CBS 271.37.</title>
        <authorList>
            <consortium name="The Broad Institute Genomics Platform"/>
            <person name="Cuomo C."/>
            <person name="de Hoog S."/>
            <person name="Gorbushina A."/>
            <person name="Stielow B."/>
            <person name="Teixiera M."/>
            <person name="Abouelleil A."/>
            <person name="Chapman S.B."/>
            <person name="Priest M."/>
            <person name="Young S.K."/>
            <person name="Wortman J."/>
            <person name="Nusbaum C."/>
            <person name="Birren B."/>
        </authorList>
    </citation>
    <scope>NUCLEOTIDE SEQUENCE [LARGE SCALE GENOMIC DNA]</scope>
    <source>
        <strain evidence="3 4">CBS 271.37</strain>
    </source>
</reference>
<dbReference type="RefSeq" id="XP_013284522.1">
    <property type="nucleotide sequence ID" value="XM_013429068.1"/>
</dbReference>
<dbReference type="GeneID" id="25306820"/>
<dbReference type="Proteomes" id="UP000053029">
    <property type="component" value="Unassembled WGS sequence"/>
</dbReference>
<dbReference type="GO" id="GO:0016491">
    <property type="term" value="F:oxidoreductase activity"/>
    <property type="evidence" value="ECO:0007669"/>
    <property type="project" value="UniProtKB-KW"/>
</dbReference>
<gene>
    <name evidence="3" type="ORF">Z517_07330</name>
</gene>
<evidence type="ECO:0000256" key="1">
    <source>
        <dbReference type="ARBA" id="ARBA00006484"/>
    </source>
</evidence>
<dbReference type="SUPFAM" id="SSF51735">
    <property type="entry name" value="NAD(P)-binding Rossmann-fold domains"/>
    <property type="match status" value="1"/>
</dbReference>
<evidence type="ECO:0000313" key="3">
    <source>
        <dbReference type="EMBL" id="KIW80714.1"/>
    </source>
</evidence>
<dbReference type="OrthoDB" id="37659at2759"/>
<proteinExistence type="inferred from homology"/>
<dbReference type="VEuPathDB" id="FungiDB:Z517_07330"/>
<dbReference type="HOGENOM" id="CLU_010194_13_1_1"/>
<dbReference type="Pfam" id="PF00106">
    <property type="entry name" value="adh_short"/>
    <property type="match status" value="1"/>
</dbReference>
<protein>
    <submittedName>
        <fullName evidence="3">Uncharacterized protein</fullName>
    </submittedName>
</protein>
<sequence>MSTFQIDENQLKALKGKVAVLTGSSSGIGLETLKLFVENGATVVNADLKPPTGEYPNTTFIKTDVTKWEDLRNLFQETVKRFGRVDVTFANAGVATIADYFDLQVDDQGQPKEPSRLCYEINVIGLINTVTLAIWHMARQETGGSIILTASATSNEMTGYMTFGATDYTTSKHSVLGFQRGVLPQLRVRKLDKIRLNSIAPNWTRTNLLDAQWLESIGVKFQDPSAVARAVGLLAADEARNGQVIYIENGNYREIEKDALACSFQLCNTLAEGNSHAQDDEVFEEIFKNGQGRKI</sequence>
<dbReference type="PANTHER" id="PTHR43180">
    <property type="entry name" value="3-OXOACYL-(ACYL-CARRIER-PROTEIN) REDUCTASE (AFU_ORTHOLOGUE AFUA_6G11210)"/>
    <property type="match status" value="1"/>
</dbReference>
<name>A0A0D2H7S0_9EURO</name>
<dbReference type="PANTHER" id="PTHR43180:SF33">
    <property type="entry name" value="15-HYDROXYPROSTAGLANDIN DEHYDROGENASE [NAD(+)]-LIKE"/>
    <property type="match status" value="1"/>
</dbReference>
<dbReference type="STRING" id="1442368.A0A0D2H7S0"/>
<dbReference type="InterPro" id="IPR036291">
    <property type="entry name" value="NAD(P)-bd_dom_sf"/>
</dbReference>
<dbReference type="Gene3D" id="3.40.50.720">
    <property type="entry name" value="NAD(P)-binding Rossmann-like Domain"/>
    <property type="match status" value="1"/>
</dbReference>